<gene>
    <name evidence="3" type="ORF">CTEN210_07552</name>
</gene>
<dbReference type="EMBL" id="BLLK01000045">
    <property type="protein sequence ID" value="GFH51076.1"/>
    <property type="molecule type" value="Genomic_DNA"/>
</dbReference>
<organism evidence="3 4">
    <name type="scientific">Chaetoceros tenuissimus</name>
    <dbReference type="NCBI Taxonomy" id="426638"/>
    <lineage>
        <taxon>Eukaryota</taxon>
        <taxon>Sar</taxon>
        <taxon>Stramenopiles</taxon>
        <taxon>Ochrophyta</taxon>
        <taxon>Bacillariophyta</taxon>
        <taxon>Coscinodiscophyceae</taxon>
        <taxon>Chaetocerotophycidae</taxon>
        <taxon>Chaetocerotales</taxon>
        <taxon>Chaetocerotaceae</taxon>
        <taxon>Chaetoceros</taxon>
    </lineage>
</organism>
<feature type="domain" description="BZIP" evidence="2">
    <location>
        <begin position="83"/>
        <end position="135"/>
    </location>
</feature>
<feature type="compositionally biased region" description="Basic and acidic residues" evidence="1">
    <location>
        <begin position="1"/>
        <end position="12"/>
    </location>
</feature>
<evidence type="ECO:0000259" key="2">
    <source>
        <dbReference type="PROSITE" id="PS50217"/>
    </source>
</evidence>
<dbReference type="SUPFAM" id="SSF57959">
    <property type="entry name" value="Leucine zipper domain"/>
    <property type="match status" value="1"/>
</dbReference>
<dbReference type="GO" id="GO:0003700">
    <property type="term" value="F:DNA-binding transcription factor activity"/>
    <property type="evidence" value="ECO:0007669"/>
    <property type="project" value="InterPro"/>
</dbReference>
<evidence type="ECO:0000256" key="1">
    <source>
        <dbReference type="SAM" id="MobiDB-lite"/>
    </source>
</evidence>
<feature type="region of interest" description="Disordered" evidence="1">
    <location>
        <begin position="1"/>
        <end position="103"/>
    </location>
</feature>
<dbReference type="SMART" id="SM00338">
    <property type="entry name" value="BRLZ"/>
    <property type="match status" value="1"/>
</dbReference>
<feature type="compositionally biased region" description="Polar residues" evidence="1">
    <location>
        <begin position="45"/>
        <end position="67"/>
    </location>
</feature>
<evidence type="ECO:0000313" key="4">
    <source>
        <dbReference type="Proteomes" id="UP001054902"/>
    </source>
</evidence>
<dbReference type="PROSITE" id="PS50217">
    <property type="entry name" value="BZIP"/>
    <property type="match status" value="1"/>
</dbReference>
<reference evidence="3 4" key="1">
    <citation type="journal article" date="2021" name="Sci. Rep.">
        <title>The genome of the diatom Chaetoceros tenuissimus carries an ancient integrated fragment of an extant virus.</title>
        <authorList>
            <person name="Hongo Y."/>
            <person name="Kimura K."/>
            <person name="Takaki Y."/>
            <person name="Yoshida Y."/>
            <person name="Baba S."/>
            <person name="Kobayashi G."/>
            <person name="Nagasaki K."/>
            <person name="Hano T."/>
            <person name="Tomaru Y."/>
        </authorList>
    </citation>
    <scope>NUCLEOTIDE SEQUENCE [LARGE SCALE GENOMIC DNA]</scope>
    <source>
        <strain evidence="3 4">NIES-3715</strain>
    </source>
</reference>
<dbReference type="Gene3D" id="1.20.5.170">
    <property type="match status" value="1"/>
</dbReference>
<comment type="caution">
    <text evidence="3">The sequence shown here is derived from an EMBL/GenBank/DDBJ whole genome shotgun (WGS) entry which is preliminary data.</text>
</comment>
<evidence type="ECO:0000313" key="3">
    <source>
        <dbReference type="EMBL" id="GFH51076.1"/>
    </source>
</evidence>
<dbReference type="InterPro" id="IPR004827">
    <property type="entry name" value="bZIP"/>
</dbReference>
<keyword evidence="4" id="KW-1185">Reference proteome</keyword>
<proteinExistence type="predicted"/>
<dbReference type="Pfam" id="PF00170">
    <property type="entry name" value="bZIP_1"/>
    <property type="match status" value="1"/>
</dbReference>
<dbReference type="AlphaFoldDB" id="A0AAD3H5J1"/>
<dbReference type="InterPro" id="IPR046347">
    <property type="entry name" value="bZIP_sf"/>
</dbReference>
<sequence length="250" mass="27912">MTEIKKKEKVEVDPSTARKRRKEILASTRHTSNKKLKTEDESITAEENVSCQEATSQITSKPKTKYQNRYEPPTSMTKDQAAEWRREARRKRNRESAAASRNKVRNRISELEGEVDEWKQKYEFLLSKIDALEKNHVNGNLLHGVSGDGHAHGKVSTCSTPASATLDIIDAIQVPMNLSVPSFETASLPFEPSEAATSNTDLTVNENSEPLTDKIDEAAEAAVDILSLPLKDALEPNEFHVIEMNNSRPA</sequence>
<dbReference type="PROSITE" id="PS00036">
    <property type="entry name" value="BZIP_BASIC"/>
    <property type="match status" value="1"/>
</dbReference>
<name>A0AAD3H5J1_9STRA</name>
<accession>A0AAD3H5J1</accession>
<protein>
    <recommendedName>
        <fullName evidence="2">BZIP domain-containing protein</fullName>
    </recommendedName>
</protein>
<dbReference type="Proteomes" id="UP001054902">
    <property type="component" value="Unassembled WGS sequence"/>
</dbReference>